<dbReference type="InterPro" id="IPR009057">
    <property type="entry name" value="Homeodomain-like_sf"/>
</dbReference>
<keyword evidence="2" id="KW-0539">Nucleus</keyword>
<evidence type="ECO:0000313" key="6">
    <source>
        <dbReference type="Proteomes" id="UP000054495"/>
    </source>
</evidence>
<evidence type="ECO:0000259" key="4">
    <source>
        <dbReference type="PROSITE" id="PS50071"/>
    </source>
</evidence>
<dbReference type="InterPro" id="IPR001356">
    <property type="entry name" value="HD"/>
</dbReference>
<keyword evidence="2" id="KW-0238">DNA-binding</keyword>
<evidence type="ECO:0000256" key="2">
    <source>
        <dbReference type="PROSITE-ProRule" id="PRU00108"/>
    </source>
</evidence>
<reference evidence="5 6" key="1">
    <citation type="submission" date="2013-05" db="EMBL/GenBank/DDBJ databases">
        <title>Draft genome of the parasitic nematode Anyclostoma ceylanicum.</title>
        <authorList>
            <person name="Mitreva M."/>
        </authorList>
    </citation>
    <scope>NUCLEOTIDE SEQUENCE [LARGE SCALE GENOMIC DNA]</scope>
</reference>
<feature type="domain" description="Homeobox" evidence="4">
    <location>
        <begin position="1"/>
        <end position="16"/>
    </location>
</feature>
<dbReference type="AlphaFoldDB" id="A0A0D6M7J5"/>
<feature type="region of interest" description="Disordered" evidence="3">
    <location>
        <begin position="1"/>
        <end position="36"/>
    </location>
</feature>
<evidence type="ECO:0000313" key="5">
    <source>
        <dbReference type="EMBL" id="EPB75832.1"/>
    </source>
</evidence>
<dbReference type="Proteomes" id="UP000054495">
    <property type="component" value="Unassembled WGS sequence"/>
</dbReference>
<dbReference type="EMBL" id="KE124886">
    <property type="protein sequence ID" value="EPB75832.1"/>
    <property type="molecule type" value="Genomic_DNA"/>
</dbReference>
<dbReference type="GO" id="GO:0003677">
    <property type="term" value="F:DNA binding"/>
    <property type="evidence" value="ECO:0007669"/>
    <property type="project" value="UniProtKB-UniRule"/>
</dbReference>
<sequence length="75" mass="8725">MLRVWFKNRRAKQRKRMRNQSGDGTPPPVPNNTTPKENTIFILSAQDFLIDEIALKVIFSPVLLRKYTSTTEDAY</sequence>
<dbReference type="SUPFAM" id="SSF46689">
    <property type="entry name" value="Homeodomain-like"/>
    <property type="match status" value="1"/>
</dbReference>
<name>A0A0D6M7J5_9BILA</name>
<accession>A0A0D6M7J5</accession>
<feature type="DNA-binding region" description="Homeobox" evidence="2">
    <location>
        <begin position="3"/>
        <end position="17"/>
    </location>
</feature>
<organism evidence="5 6">
    <name type="scientific">Ancylostoma ceylanicum</name>
    <dbReference type="NCBI Taxonomy" id="53326"/>
    <lineage>
        <taxon>Eukaryota</taxon>
        <taxon>Metazoa</taxon>
        <taxon>Ecdysozoa</taxon>
        <taxon>Nematoda</taxon>
        <taxon>Chromadorea</taxon>
        <taxon>Rhabditida</taxon>
        <taxon>Rhabditina</taxon>
        <taxon>Rhabditomorpha</taxon>
        <taxon>Strongyloidea</taxon>
        <taxon>Ancylostomatidae</taxon>
        <taxon>Ancylostomatinae</taxon>
        <taxon>Ancylostoma</taxon>
    </lineage>
</organism>
<protein>
    <recommendedName>
        <fullName evidence="4">Homeobox domain-containing protein</fullName>
    </recommendedName>
</protein>
<evidence type="ECO:0000256" key="3">
    <source>
        <dbReference type="SAM" id="MobiDB-lite"/>
    </source>
</evidence>
<feature type="compositionally biased region" description="Basic residues" evidence="3">
    <location>
        <begin position="1"/>
        <end position="18"/>
    </location>
</feature>
<keyword evidence="6" id="KW-1185">Reference proteome</keyword>
<evidence type="ECO:0000256" key="1">
    <source>
        <dbReference type="ARBA" id="ARBA00004123"/>
    </source>
</evidence>
<proteinExistence type="predicted"/>
<comment type="subcellular location">
    <subcellularLocation>
        <location evidence="1 2">Nucleus</location>
    </subcellularLocation>
</comment>
<gene>
    <name evidence="5" type="ORF">ANCCEY_05072</name>
</gene>
<dbReference type="GO" id="GO:0005634">
    <property type="term" value="C:nucleus"/>
    <property type="evidence" value="ECO:0007669"/>
    <property type="project" value="UniProtKB-SubCell"/>
</dbReference>
<keyword evidence="2" id="KW-0371">Homeobox</keyword>
<dbReference type="PROSITE" id="PS50071">
    <property type="entry name" value="HOMEOBOX_2"/>
    <property type="match status" value="1"/>
</dbReference>